<reference evidence="3" key="2">
    <citation type="submission" date="2020-11" db="EMBL/GenBank/DDBJ databases">
        <authorList>
            <person name="McCartney M.A."/>
            <person name="Auch B."/>
            <person name="Kono T."/>
            <person name="Mallez S."/>
            <person name="Becker A."/>
            <person name="Gohl D.M."/>
            <person name="Silverstein K.A.T."/>
            <person name="Koren S."/>
            <person name="Bechman K.B."/>
            <person name="Herman A."/>
            <person name="Abrahante J.E."/>
            <person name="Garbe J."/>
        </authorList>
    </citation>
    <scope>NUCLEOTIDE SEQUENCE</scope>
    <source>
        <strain evidence="3">Duluth1</strain>
        <tissue evidence="3">Whole animal</tissue>
    </source>
</reference>
<gene>
    <name evidence="3" type="ORF">DPMN_098163</name>
</gene>
<name>A0A9D4LBT1_DREPO</name>
<dbReference type="AlphaFoldDB" id="A0A9D4LBT1"/>
<reference evidence="3" key="1">
    <citation type="journal article" date="2019" name="bioRxiv">
        <title>The Genome of the Zebra Mussel, Dreissena polymorpha: A Resource for Invasive Species Research.</title>
        <authorList>
            <person name="McCartney M.A."/>
            <person name="Auch B."/>
            <person name="Kono T."/>
            <person name="Mallez S."/>
            <person name="Zhang Y."/>
            <person name="Obille A."/>
            <person name="Becker A."/>
            <person name="Abrahante J.E."/>
            <person name="Garbe J."/>
            <person name="Badalamenti J.P."/>
            <person name="Herman A."/>
            <person name="Mangelson H."/>
            <person name="Liachko I."/>
            <person name="Sullivan S."/>
            <person name="Sone E.D."/>
            <person name="Koren S."/>
            <person name="Silverstein K.A.T."/>
            <person name="Beckman K.B."/>
            <person name="Gohl D.M."/>
        </authorList>
    </citation>
    <scope>NUCLEOTIDE SEQUENCE</scope>
    <source>
        <strain evidence="3">Duluth1</strain>
        <tissue evidence="3">Whole animal</tissue>
    </source>
</reference>
<keyword evidence="1" id="KW-0472">Membrane</keyword>
<comment type="caution">
    <text evidence="3">The sequence shown here is derived from an EMBL/GenBank/DDBJ whole genome shotgun (WGS) entry which is preliminary data.</text>
</comment>
<accession>A0A9D4LBT1</accession>
<organism evidence="3 4">
    <name type="scientific">Dreissena polymorpha</name>
    <name type="common">Zebra mussel</name>
    <name type="synonym">Mytilus polymorpha</name>
    <dbReference type="NCBI Taxonomy" id="45954"/>
    <lineage>
        <taxon>Eukaryota</taxon>
        <taxon>Metazoa</taxon>
        <taxon>Spiralia</taxon>
        <taxon>Lophotrochozoa</taxon>
        <taxon>Mollusca</taxon>
        <taxon>Bivalvia</taxon>
        <taxon>Autobranchia</taxon>
        <taxon>Heteroconchia</taxon>
        <taxon>Euheterodonta</taxon>
        <taxon>Imparidentia</taxon>
        <taxon>Neoheterodontei</taxon>
        <taxon>Myida</taxon>
        <taxon>Dreissenoidea</taxon>
        <taxon>Dreissenidae</taxon>
        <taxon>Dreissena</taxon>
    </lineage>
</organism>
<feature type="chain" id="PRO_5039264663" evidence="2">
    <location>
        <begin position="25"/>
        <end position="87"/>
    </location>
</feature>
<keyword evidence="1" id="KW-0812">Transmembrane</keyword>
<feature type="signal peptide" evidence="2">
    <location>
        <begin position="1"/>
        <end position="24"/>
    </location>
</feature>
<evidence type="ECO:0000313" key="3">
    <source>
        <dbReference type="EMBL" id="KAH3855593.1"/>
    </source>
</evidence>
<protein>
    <submittedName>
        <fullName evidence="3">Uncharacterized protein</fullName>
    </submittedName>
</protein>
<keyword evidence="1" id="KW-1133">Transmembrane helix</keyword>
<evidence type="ECO:0000256" key="1">
    <source>
        <dbReference type="SAM" id="Phobius"/>
    </source>
</evidence>
<sequence>MRLLPVFLACAVSVAVVYIQQGAAQAVTYGVFGANGGYLRKASFVTTTFRLLLGTANLFCRVATVKYQLSNKRKSLLNLCNTNRSTH</sequence>
<dbReference type="Proteomes" id="UP000828390">
    <property type="component" value="Unassembled WGS sequence"/>
</dbReference>
<dbReference type="EMBL" id="JAIWYP010000003">
    <property type="protein sequence ID" value="KAH3855593.1"/>
    <property type="molecule type" value="Genomic_DNA"/>
</dbReference>
<evidence type="ECO:0000313" key="4">
    <source>
        <dbReference type="Proteomes" id="UP000828390"/>
    </source>
</evidence>
<feature type="transmembrane region" description="Helical" evidence="1">
    <location>
        <begin position="42"/>
        <end position="64"/>
    </location>
</feature>
<evidence type="ECO:0000256" key="2">
    <source>
        <dbReference type="SAM" id="SignalP"/>
    </source>
</evidence>
<proteinExistence type="predicted"/>
<keyword evidence="4" id="KW-1185">Reference proteome</keyword>
<keyword evidence="2" id="KW-0732">Signal</keyword>